<dbReference type="Proteomes" id="UP000636800">
    <property type="component" value="Chromosome 5"/>
</dbReference>
<keyword evidence="2" id="KW-1185">Reference proteome</keyword>
<dbReference type="EMBL" id="JADCNL010000005">
    <property type="protein sequence ID" value="KAG0479872.1"/>
    <property type="molecule type" value="Genomic_DNA"/>
</dbReference>
<gene>
    <name evidence="1" type="ORF">HPP92_010730</name>
</gene>
<comment type="caution">
    <text evidence="1">The sequence shown here is derived from an EMBL/GenBank/DDBJ whole genome shotgun (WGS) entry which is preliminary data.</text>
</comment>
<sequence length="71" mass="7946">MIYSQPATTIHRANIDAPNKGLIFGDNEESFLTHANEAAHDMQNINGFDEISELNMQNDSLKVEQVVSRIT</sequence>
<protein>
    <submittedName>
        <fullName evidence="1">Uncharacterized protein</fullName>
    </submittedName>
</protein>
<reference evidence="1 2" key="1">
    <citation type="journal article" date="2020" name="Nat. Food">
        <title>A phased Vanilla planifolia genome enables genetic improvement of flavour and production.</title>
        <authorList>
            <person name="Hasing T."/>
            <person name="Tang H."/>
            <person name="Brym M."/>
            <person name="Khazi F."/>
            <person name="Huang T."/>
            <person name="Chambers A.H."/>
        </authorList>
    </citation>
    <scope>NUCLEOTIDE SEQUENCE [LARGE SCALE GENOMIC DNA]</scope>
    <source>
        <tissue evidence="1">Leaf</tissue>
    </source>
</reference>
<evidence type="ECO:0000313" key="1">
    <source>
        <dbReference type="EMBL" id="KAG0479872.1"/>
    </source>
</evidence>
<name>A0A835UZJ5_VANPL</name>
<dbReference type="OrthoDB" id="2014495at2759"/>
<dbReference type="AlphaFoldDB" id="A0A835UZJ5"/>
<accession>A0A835UZJ5</accession>
<proteinExistence type="predicted"/>
<feature type="non-terminal residue" evidence="1">
    <location>
        <position position="71"/>
    </location>
</feature>
<organism evidence="1 2">
    <name type="scientific">Vanilla planifolia</name>
    <name type="common">Vanilla</name>
    <dbReference type="NCBI Taxonomy" id="51239"/>
    <lineage>
        <taxon>Eukaryota</taxon>
        <taxon>Viridiplantae</taxon>
        <taxon>Streptophyta</taxon>
        <taxon>Embryophyta</taxon>
        <taxon>Tracheophyta</taxon>
        <taxon>Spermatophyta</taxon>
        <taxon>Magnoliopsida</taxon>
        <taxon>Liliopsida</taxon>
        <taxon>Asparagales</taxon>
        <taxon>Orchidaceae</taxon>
        <taxon>Vanilloideae</taxon>
        <taxon>Vanilleae</taxon>
        <taxon>Vanilla</taxon>
    </lineage>
</organism>
<evidence type="ECO:0000313" key="2">
    <source>
        <dbReference type="Proteomes" id="UP000636800"/>
    </source>
</evidence>